<dbReference type="SUPFAM" id="SSF52047">
    <property type="entry name" value="RNI-like"/>
    <property type="match status" value="1"/>
</dbReference>
<dbReference type="Gene3D" id="3.80.10.10">
    <property type="entry name" value="Ribonuclease Inhibitor"/>
    <property type="match status" value="1"/>
</dbReference>
<dbReference type="PANTHER" id="PTHR31900:SF34">
    <property type="entry name" value="EMB|CAB62440.1-RELATED"/>
    <property type="match status" value="1"/>
</dbReference>
<accession>A0ABM0TUF9</accession>
<dbReference type="Proteomes" id="UP000694864">
    <property type="component" value="Chromosome 9"/>
</dbReference>
<dbReference type="Pfam" id="PF24758">
    <property type="entry name" value="LRR_At5g56370"/>
    <property type="match status" value="1"/>
</dbReference>
<feature type="domain" description="F-box" evidence="1">
    <location>
        <begin position="13"/>
        <end position="61"/>
    </location>
</feature>
<dbReference type="InterPro" id="IPR050232">
    <property type="entry name" value="FBL13/AtMIF1-like"/>
</dbReference>
<keyword evidence="2" id="KW-1185">Reference proteome</keyword>
<dbReference type="InterPro" id="IPR006566">
    <property type="entry name" value="FBD"/>
</dbReference>
<proteinExistence type="predicted"/>
<dbReference type="InterPro" id="IPR001810">
    <property type="entry name" value="F-box_dom"/>
</dbReference>
<dbReference type="PANTHER" id="PTHR31900">
    <property type="entry name" value="F-BOX/RNI SUPERFAMILY PROTEIN-RELATED"/>
    <property type="match status" value="1"/>
</dbReference>
<dbReference type="CDD" id="cd22160">
    <property type="entry name" value="F-box_AtFBL13-like"/>
    <property type="match status" value="1"/>
</dbReference>
<dbReference type="Pfam" id="PF00646">
    <property type="entry name" value="F-box"/>
    <property type="match status" value="1"/>
</dbReference>
<evidence type="ECO:0000313" key="2">
    <source>
        <dbReference type="Proteomes" id="UP000694864"/>
    </source>
</evidence>
<dbReference type="SUPFAM" id="SSF81383">
    <property type="entry name" value="F-box domain"/>
    <property type="match status" value="1"/>
</dbReference>
<name>A0ABM0TUF9_CAMSA</name>
<gene>
    <name evidence="3" type="primary">LOC104715960</name>
</gene>
<sequence length="439" mass="50396">MKAARLETEPTYLDRITHLPDDLLFRILSFIPVSDAMATSLLSKRWTSLWKMMPTLEYDENYCPNIGSYRYHKFCKRSLELHKGPVLKTLNLKLKNPSFDFLDSLLFPRISSTLLEVTVTSTSTSTSYPRYYSMITFPNNLRVFHTVVVLKLQGQILIDVVDSPVCFMSLKTLYLTCVNFKREESFGTLLSSCPVLECLFLQRLCTVGRFLFSISVPSLERLFITKEAAYNFKDDSIIEINAPSLNYLEIKDRRGSFDSVEDMPKLVDAHVAVNLSKTGKFLKALTSAKHLWLDLYPSMVFHHTNRFIPKQLLYLELNIYENFQSNLLLSLLKDFPNLQALKLNHTHPNYDIEDQPCLVSKPSSVPECLSFHLETFQWIGYSGTDEDIEVAVYVLKNARCLKNATISLHSMGTENNLMMINELKSMSKASTMCQLVTKF</sequence>
<evidence type="ECO:0000259" key="1">
    <source>
        <dbReference type="PROSITE" id="PS50181"/>
    </source>
</evidence>
<dbReference type="InterPro" id="IPR032675">
    <property type="entry name" value="LRR_dom_sf"/>
</dbReference>
<dbReference type="RefSeq" id="XP_010431627.1">
    <property type="nucleotide sequence ID" value="XM_010433325.1"/>
</dbReference>
<reference evidence="2" key="1">
    <citation type="journal article" date="2014" name="Nat. Commun.">
        <title>The emerging biofuel crop Camelina sativa retains a highly undifferentiated hexaploid genome structure.</title>
        <authorList>
            <person name="Kagale S."/>
            <person name="Koh C."/>
            <person name="Nixon J."/>
            <person name="Bollina V."/>
            <person name="Clarke W.E."/>
            <person name="Tuteja R."/>
            <person name="Spillane C."/>
            <person name="Robinson S.J."/>
            <person name="Links M.G."/>
            <person name="Clarke C."/>
            <person name="Higgins E.E."/>
            <person name="Huebert T."/>
            <person name="Sharpe A.G."/>
            <person name="Parkin I.A."/>
        </authorList>
    </citation>
    <scope>NUCLEOTIDE SEQUENCE [LARGE SCALE GENOMIC DNA]</scope>
    <source>
        <strain evidence="2">cv. DH55</strain>
    </source>
</reference>
<protein>
    <submittedName>
        <fullName evidence="3">F-box/FBD/LRR-repeat protein At5g56810</fullName>
    </submittedName>
</protein>
<dbReference type="GeneID" id="104715960"/>
<evidence type="ECO:0000313" key="3">
    <source>
        <dbReference type="RefSeq" id="XP_010431627.1"/>
    </source>
</evidence>
<reference evidence="3" key="2">
    <citation type="submission" date="2025-08" db="UniProtKB">
        <authorList>
            <consortium name="RefSeq"/>
        </authorList>
    </citation>
    <scope>IDENTIFICATION</scope>
    <source>
        <tissue evidence="3">Leaf</tissue>
    </source>
</reference>
<dbReference type="InterPro" id="IPR055411">
    <property type="entry name" value="LRR_FXL15/At3g58940/PEG3-like"/>
</dbReference>
<dbReference type="SMART" id="SM00256">
    <property type="entry name" value="FBOX"/>
    <property type="match status" value="1"/>
</dbReference>
<dbReference type="Gene3D" id="1.20.1280.50">
    <property type="match status" value="1"/>
</dbReference>
<dbReference type="PROSITE" id="PS50181">
    <property type="entry name" value="FBOX"/>
    <property type="match status" value="1"/>
</dbReference>
<dbReference type="Pfam" id="PF08387">
    <property type="entry name" value="FBD"/>
    <property type="match status" value="1"/>
</dbReference>
<dbReference type="InterPro" id="IPR053781">
    <property type="entry name" value="F-box_AtFBL13-like"/>
</dbReference>
<organism evidence="2 3">
    <name type="scientific">Camelina sativa</name>
    <name type="common">False flax</name>
    <name type="synonym">Myagrum sativum</name>
    <dbReference type="NCBI Taxonomy" id="90675"/>
    <lineage>
        <taxon>Eukaryota</taxon>
        <taxon>Viridiplantae</taxon>
        <taxon>Streptophyta</taxon>
        <taxon>Embryophyta</taxon>
        <taxon>Tracheophyta</taxon>
        <taxon>Spermatophyta</taxon>
        <taxon>Magnoliopsida</taxon>
        <taxon>eudicotyledons</taxon>
        <taxon>Gunneridae</taxon>
        <taxon>Pentapetalae</taxon>
        <taxon>rosids</taxon>
        <taxon>malvids</taxon>
        <taxon>Brassicales</taxon>
        <taxon>Brassicaceae</taxon>
        <taxon>Camelineae</taxon>
        <taxon>Camelina</taxon>
    </lineage>
</organism>
<dbReference type="InterPro" id="IPR036047">
    <property type="entry name" value="F-box-like_dom_sf"/>
</dbReference>
<dbReference type="SMART" id="SM00579">
    <property type="entry name" value="FBD"/>
    <property type="match status" value="1"/>
</dbReference>